<dbReference type="SUPFAM" id="SSF81324">
    <property type="entry name" value="Voltage-gated potassium channels"/>
    <property type="match status" value="1"/>
</dbReference>
<evidence type="ECO:0000256" key="1">
    <source>
        <dbReference type="SAM" id="Phobius"/>
    </source>
</evidence>
<feature type="domain" description="Potassium channel" evidence="2">
    <location>
        <begin position="67"/>
        <end position="136"/>
    </location>
</feature>
<dbReference type="EMBL" id="PQVF01000006">
    <property type="protein sequence ID" value="POY36761.1"/>
    <property type="molecule type" value="Genomic_DNA"/>
</dbReference>
<sequence>MFLQVVISLAIISATIIIHGLGSSWGLKYLLRRHDPQDRVYGFVKTIKILSATAIILMLMHYLEIALWAIAYLSIPELDKLSHWEEAIYFSTVTYTTLGYGDITLPPTWRIMSGFEAMNGILLFGWSTAMFYAVVQRLVVSTKLKV</sequence>
<dbReference type="OrthoDB" id="9799090at2"/>
<dbReference type="Proteomes" id="UP000236893">
    <property type="component" value="Unassembled WGS sequence"/>
</dbReference>
<dbReference type="RefSeq" id="WP_103789064.1">
    <property type="nucleotide sequence ID" value="NZ_PQVF01000006.1"/>
</dbReference>
<dbReference type="Pfam" id="PF07885">
    <property type="entry name" value="Ion_trans_2"/>
    <property type="match status" value="1"/>
</dbReference>
<evidence type="ECO:0000313" key="3">
    <source>
        <dbReference type="EMBL" id="POY36761.1"/>
    </source>
</evidence>
<keyword evidence="4" id="KW-1185">Reference proteome</keyword>
<gene>
    <name evidence="3" type="ORF">C3K47_10410</name>
</gene>
<keyword evidence="1" id="KW-1133">Transmembrane helix</keyword>
<reference evidence="3 4" key="1">
    <citation type="submission" date="2018-01" db="EMBL/GenBank/DDBJ databases">
        <authorList>
            <person name="Gaut B.S."/>
            <person name="Morton B.R."/>
            <person name="Clegg M.T."/>
            <person name="Duvall M.R."/>
        </authorList>
    </citation>
    <scope>NUCLEOTIDE SEQUENCE [LARGE SCALE GENOMIC DNA]</scope>
    <source>
        <strain evidence="3 4">HR-AV</strain>
    </source>
</reference>
<dbReference type="InterPro" id="IPR013099">
    <property type="entry name" value="K_chnl_dom"/>
</dbReference>
<feature type="transmembrane region" description="Helical" evidence="1">
    <location>
        <begin position="117"/>
        <end position="135"/>
    </location>
</feature>
<organism evidence="3 4">
    <name type="scientific">Solitalea longa</name>
    <dbReference type="NCBI Taxonomy" id="2079460"/>
    <lineage>
        <taxon>Bacteria</taxon>
        <taxon>Pseudomonadati</taxon>
        <taxon>Bacteroidota</taxon>
        <taxon>Sphingobacteriia</taxon>
        <taxon>Sphingobacteriales</taxon>
        <taxon>Sphingobacteriaceae</taxon>
        <taxon>Solitalea</taxon>
    </lineage>
</organism>
<feature type="transmembrane region" description="Helical" evidence="1">
    <location>
        <begin position="6"/>
        <end position="31"/>
    </location>
</feature>
<keyword evidence="1" id="KW-0472">Membrane</keyword>
<accession>A0A2S5A2F8</accession>
<name>A0A2S5A2F8_9SPHI</name>
<keyword evidence="1" id="KW-0812">Transmembrane</keyword>
<dbReference type="Gene3D" id="1.10.287.70">
    <property type="match status" value="1"/>
</dbReference>
<dbReference type="AlphaFoldDB" id="A0A2S5A2F8"/>
<comment type="caution">
    <text evidence="3">The sequence shown here is derived from an EMBL/GenBank/DDBJ whole genome shotgun (WGS) entry which is preliminary data.</text>
</comment>
<protein>
    <recommendedName>
        <fullName evidence="2">Potassium channel domain-containing protein</fullName>
    </recommendedName>
</protein>
<feature type="transmembrane region" description="Helical" evidence="1">
    <location>
        <begin position="52"/>
        <end position="75"/>
    </location>
</feature>
<proteinExistence type="predicted"/>
<evidence type="ECO:0000313" key="4">
    <source>
        <dbReference type="Proteomes" id="UP000236893"/>
    </source>
</evidence>
<evidence type="ECO:0000259" key="2">
    <source>
        <dbReference type="Pfam" id="PF07885"/>
    </source>
</evidence>